<dbReference type="CDD" id="cd00464">
    <property type="entry name" value="SK"/>
    <property type="match status" value="1"/>
</dbReference>
<accession>A0A6J7VFM8</accession>
<dbReference type="GO" id="GO:0005829">
    <property type="term" value="C:cytosol"/>
    <property type="evidence" value="ECO:0007669"/>
    <property type="project" value="TreeGrafter"/>
</dbReference>
<evidence type="ECO:0000256" key="10">
    <source>
        <dbReference type="ARBA" id="ARBA00048567"/>
    </source>
</evidence>
<evidence type="ECO:0000256" key="5">
    <source>
        <dbReference type="ARBA" id="ARBA00022679"/>
    </source>
</evidence>
<dbReference type="InterPro" id="IPR031322">
    <property type="entry name" value="Shikimate/glucono_kinase"/>
</dbReference>
<evidence type="ECO:0000256" key="4">
    <source>
        <dbReference type="ARBA" id="ARBA00022605"/>
    </source>
</evidence>
<dbReference type="InterPro" id="IPR023000">
    <property type="entry name" value="Shikimate_kinase_CS"/>
</dbReference>
<comment type="similarity">
    <text evidence="2">Belongs to the shikimate kinase family.</text>
</comment>
<dbReference type="GO" id="GO:0005524">
    <property type="term" value="F:ATP binding"/>
    <property type="evidence" value="ECO:0007669"/>
    <property type="project" value="UniProtKB-KW"/>
</dbReference>
<reference evidence="11" key="1">
    <citation type="submission" date="2020-05" db="EMBL/GenBank/DDBJ databases">
        <authorList>
            <person name="Chiriac C."/>
            <person name="Salcher M."/>
            <person name="Ghai R."/>
            <person name="Kavagutti S V."/>
        </authorList>
    </citation>
    <scope>NUCLEOTIDE SEQUENCE</scope>
</reference>
<keyword evidence="8" id="KW-0067">ATP-binding</keyword>
<comment type="catalytic activity">
    <reaction evidence="10">
        <text>shikimate + ATP = 3-phosphoshikimate + ADP + H(+)</text>
        <dbReference type="Rhea" id="RHEA:13121"/>
        <dbReference type="ChEBI" id="CHEBI:15378"/>
        <dbReference type="ChEBI" id="CHEBI:30616"/>
        <dbReference type="ChEBI" id="CHEBI:36208"/>
        <dbReference type="ChEBI" id="CHEBI:145989"/>
        <dbReference type="ChEBI" id="CHEBI:456216"/>
        <dbReference type="EC" id="2.7.1.71"/>
    </reaction>
</comment>
<organism evidence="11">
    <name type="scientific">freshwater metagenome</name>
    <dbReference type="NCBI Taxonomy" id="449393"/>
    <lineage>
        <taxon>unclassified sequences</taxon>
        <taxon>metagenomes</taxon>
        <taxon>ecological metagenomes</taxon>
    </lineage>
</organism>
<dbReference type="SUPFAM" id="SSF52540">
    <property type="entry name" value="P-loop containing nucleoside triphosphate hydrolases"/>
    <property type="match status" value="1"/>
</dbReference>
<evidence type="ECO:0000256" key="9">
    <source>
        <dbReference type="ARBA" id="ARBA00023141"/>
    </source>
</evidence>
<evidence type="ECO:0000256" key="1">
    <source>
        <dbReference type="ARBA" id="ARBA00004842"/>
    </source>
</evidence>
<proteinExistence type="inferred from homology"/>
<evidence type="ECO:0000256" key="7">
    <source>
        <dbReference type="ARBA" id="ARBA00022777"/>
    </source>
</evidence>
<gene>
    <name evidence="11" type="ORF">UFOPK4367_01230</name>
</gene>
<dbReference type="PRINTS" id="PR01100">
    <property type="entry name" value="SHIKIMTKNASE"/>
</dbReference>
<dbReference type="GO" id="GO:0008652">
    <property type="term" value="P:amino acid biosynthetic process"/>
    <property type="evidence" value="ECO:0007669"/>
    <property type="project" value="UniProtKB-KW"/>
</dbReference>
<dbReference type="InterPro" id="IPR000623">
    <property type="entry name" value="Shikimate_kinase/TSH1"/>
</dbReference>
<dbReference type="InterPro" id="IPR027417">
    <property type="entry name" value="P-loop_NTPase"/>
</dbReference>
<keyword evidence="9" id="KW-0057">Aromatic amino acid biosynthesis</keyword>
<dbReference type="Pfam" id="PF01202">
    <property type="entry name" value="SKI"/>
    <property type="match status" value="1"/>
</dbReference>
<dbReference type="UniPathway" id="UPA00053">
    <property type="reaction ID" value="UER00088"/>
</dbReference>
<keyword evidence="4" id="KW-0028">Amino-acid biosynthesis</keyword>
<name>A0A6J7VFM8_9ZZZZ</name>
<evidence type="ECO:0000256" key="6">
    <source>
        <dbReference type="ARBA" id="ARBA00022741"/>
    </source>
</evidence>
<keyword evidence="5" id="KW-0808">Transferase</keyword>
<dbReference type="GO" id="GO:0004765">
    <property type="term" value="F:shikimate kinase activity"/>
    <property type="evidence" value="ECO:0007669"/>
    <property type="project" value="UniProtKB-EC"/>
</dbReference>
<comment type="pathway">
    <text evidence="1">Metabolic intermediate biosynthesis; chorismate biosynthesis; chorismate from D-erythrose 4-phosphate and phosphoenolpyruvate: step 5/7.</text>
</comment>
<dbReference type="PANTHER" id="PTHR21087">
    <property type="entry name" value="SHIKIMATE KINASE"/>
    <property type="match status" value="1"/>
</dbReference>
<protein>
    <recommendedName>
        <fullName evidence="3">shikimate kinase</fullName>
        <ecNumber evidence="3">2.7.1.71</ecNumber>
    </recommendedName>
</protein>
<dbReference type="EC" id="2.7.1.71" evidence="3"/>
<keyword evidence="7" id="KW-0418">Kinase</keyword>
<dbReference type="GO" id="GO:0009423">
    <property type="term" value="P:chorismate biosynthetic process"/>
    <property type="evidence" value="ECO:0007669"/>
    <property type="project" value="UniProtKB-UniPathway"/>
</dbReference>
<dbReference type="AlphaFoldDB" id="A0A6J7VFM8"/>
<dbReference type="PROSITE" id="PS01128">
    <property type="entry name" value="SHIKIMATE_KINASE"/>
    <property type="match status" value="1"/>
</dbReference>
<dbReference type="GO" id="GO:0009073">
    <property type="term" value="P:aromatic amino acid family biosynthetic process"/>
    <property type="evidence" value="ECO:0007669"/>
    <property type="project" value="UniProtKB-KW"/>
</dbReference>
<dbReference type="PANTHER" id="PTHR21087:SF16">
    <property type="entry name" value="SHIKIMATE KINASE 1, CHLOROPLASTIC"/>
    <property type="match status" value="1"/>
</dbReference>
<dbReference type="HAMAP" id="MF_00109">
    <property type="entry name" value="Shikimate_kinase"/>
    <property type="match status" value="1"/>
</dbReference>
<evidence type="ECO:0000256" key="8">
    <source>
        <dbReference type="ARBA" id="ARBA00022840"/>
    </source>
</evidence>
<dbReference type="Gene3D" id="3.40.50.300">
    <property type="entry name" value="P-loop containing nucleotide triphosphate hydrolases"/>
    <property type="match status" value="1"/>
</dbReference>
<evidence type="ECO:0000256" key="2">
    <source>
        <dbReference type="ARBA" id="ARBA00006997"/>
    </source>
</evidence>
<evidence type="ECO:0000256" key="3">
    <source>
        <dbReference type="ARBA" id="ARBA00012154"/>
    </source>
</evidence>
<evidence type="ECO:0000313" key="11">
    <source>
        <dbReference type="EMBL" id="CAB5077405.1"/>
    </source>
</evidence>
<dbReference type="EMBL" id="CAFBRC010000095">
    <property type="protein sequence ID" value="CAB5077405.1"/>
    <property type="molecule type" value="Genomic_DNA"/>
</dbReference>
<sequence>MPPKVILIGPPGAGKSTVGRLLAHRTDQLFADTDALIELEAQKSISDIFVDDGEPAFRQLERRVVLDALKSSEGVLALGGGSILDSDVCAAIKLFNAQGGATVYLAVTLAGAAPRVGFNRDRPLLLGNPRAQWQTLLDARRSIYEDLATIQIDTSDTSANVIADALAEQIGATA</sequence>
<keyword evidence="6" id="KW-0547">Nucleotide-binding</keyword>